<proteinExistence type="predicted"/>
<dbReference type="Proteomes" id="UP000636010">
    <property type="component" value="Unassembled WGS sequence"/>
</dbReference>
<sequence length="382" mass="44069">MADRLIKHNFLAWPPWVFLGCFCFCISFNGQSQEIPERHSAKLDSLYAELDLLFGEQDSLSSLFELADSILLADKIKFHALMARFSYMGQVSSVGRIQDIDQFGLSSGLSYFHPTGAYVDINGFFNSGYEPAYFLSALSFGYFQTFYKYWNINFNHDFFIYNDTVSSQPFNKSLNLSNFFSFKYWESGVDYSLLYGESSAHRVSFFLNGKMKWRFNNSWLKSLTVLPGAGVQWGNADVIYWRQSDSPVLDLFEIIQQPPYPKLTRGQYLYLANLLAEERYLTANVLLRRNNFSQTEIEEIVRAYDESQIESANVFGLMNYSINLPVSLNFGKFGFMLNYIHNFPVALPNELYEYDDNGFLSASISYFLIKPTGLKKLPFTID</sequence>
<evidence type="ECO:0000313" key="2">
    <source>
        <dbReference type="Proteomes" id="UP000636010"/>
    </source>
</evidence>
<comment type="caution">
    <text evidence="1">The sequence shown here is derived from an EMBL/GenBank/DDBJ whole genome shotgun (WGS) entry which is preliminary data.</text>
</comment>
<organism evidence="1 2">
    <name type="scientific">Marivirga lumbricoides</name>
    <dbReference type="NCBI Taxonomy" id="1046115"/>
    <lineage>
        <taxon>Bacteria</taxon>
        <taxon>Pseudomonadati</taxon>
        <taxon>Bacteroidota</taxon>
        <taxon>Cytophagia</taxon>
        <taxon>Cytophagales</taxon>
        <taxon>Marivirgaceae</taxon>
        <taxon>Marivirga</taxon>
    </lineage>
</organism>
<name>A0ABQ1MK53_9BACT</name>
<evidence type="ECO:0000313" key="1">
    <source>
        <dbReference type="EMBL" id="GGC40238.1"/>
    </source>
</evidence>
<gene>
    <name evidence="1" type="ORF">GCM10011506_27220</name>
</gene>
<accession>A0ABQ1MK53</accession>
<dbReference type="EMBL" id="BMEC01000008">
    <property type="protein sequence ID" value="GGC40238.1"/>
    <property type="molecule type" value="Genomic_DNA"/>
</dbReference>
<keyword evidence="2" id="KW-1185">Reference proteome</keyword>
<evidence type="ECO:0008006" key="3">
    <source>
        <dbReference type="Google" id="ProtNLM"/>
    </source>
</evidence>
<protein>
    <recommendedName>
        <fullName evidence="3">DUF5723 domain-containing protein</fullName>
    </recommendedName>
</protein>
<dbReference type="PROSITE" id="PS51257">
    <property type="entry name" value="PROKAR_LIPOPROTEIN"/>
    <property type="match status" value="1"/>
</dbReference>
<reference evidence="2" key="1">
    <citation type="journal article" date="2019" name="Int. J. Syst. Evol. Microbiol.">
        <title>The Global Catalogue of Microorganisms (GCM) 10K type strain sequencing project: providing services to taxonomists for standard genome sequencing and annotation.</title>
        <authorList>
            <consortium name="The Broad Institute Genomics Platform"/>
            <consortium name="The Broad Institute Genome Sequencing Center for Infectious Disease"/>
            <person name="Wu L."/>
            <person name="Ma J."/>
        </authorList>
    </citation>
    <scope>NUCLEOTIDE SEQUENCE [LARGE SCALE GENOMIC DNA]</scope>
    <source>
        <strain evidence="2">CGMCC 1.10832</strain>
    </source>
</reference>
<dbReference type="RefSeq" id="WP_188464337.1">
    <property type="nucleotide sequence ID" value="NZ_BAABHU010000008.1"/>
</dbReference>